<reference evidence="3" key="1">
    <citation type="journal article" date="2019" name="Int. J. Syst. Evol. Microbiol.">
        <title>The Global Catalogue of Microorganisms (GCM) 10K type strain sequencing project: providing services to taxonomists for standard genome sequencing and annotation.</title>
        <authorList>
            <consortium name="The Broad Institute Genomics Platform"/>
            <consortium name="The Broad Institute Genome Sequencing Center for Infectious Disease"/>
            <person name="Wu L."/>
            <person name="Ma J."/>
        </authorList>
    </citation>
    <scope>NUCLEOTIDE SEQUENCE [LARGE SCALE GENOMIC DNA]</scope>
    <source>
        <strain evidence="3">TBRC 7912</strain>
    </source>
</reference>
<dbReference type="SMART" id="SM00530">
    <property type="entry name" value="HTH_XRE"/>
    <property type="match status" value="1"/>
</dbReference>
<comment type="caution">
    <text evidence="2">The sequence shown here is derived from an EMBL/GenBank/DDBJ whole genome shotgun (WGS) entry which is preliminary data.</text>
</comment>
<evidence type="ECO:0000313" key="3">
    <source>
        <dbReference type="Proteomes" id="UP001595698"/>
    </source>
</evidence>
<sequence>MQDQSAEARKAFGIRLRDLRRDAGLNGKKLADLTGMHPTKVSRIEHARQNPSEQDIRDWCTACGVEGLVPELIAVHRDVRRMWQEYRTTFRTHSQQAVQARGTPLYERTKLLRVYEAIVVPGILQTVGYSRGIQTISAMLHDLPMEGVEGAVQARLGKQRFLTGGTAHMYSFVIEAAVLTYAYGDMDAMNEQFDFLSRVTRLPNVAFGIIPPGFRKIWGGECFYMFDSGLVRSEMWSGRFQTTRAEDLAYFMKVFTLLQGQAVYGDEARALIEQARDFLQSHEIS</sequence>
<dbReference type="SUPFAM" id="SSF47413">
    <property type="entry name" value="lambda repressor-like DNA-binding domains"/>
    <property type="match status" value="1"/>
</dbReference>
<dbReference type="EMBL" id="JBHSBC010000004">
    <property type="protein sequence ID" value="MFC3979753.1"/>
    <property type="molecule type" value="Genomic_DNA"/>
</dbReference>
<organism evidence="2 3">
    <name type="scientific">Streptosporangium jomthongense</name>
    <dbReference type="NCBI Taxonomy" id="1193683"/>
    <lineage>
        <taxon>Bacteria</taxon>
        <taxon>Bacillati</taxon>
        <taxon>Actinomycetota</taxon>
        <taxon>Actinomycetes</taxon>
        <taxon>Streptosporangiales</taxon>
        <taxon>Streptosporangiaceae</taxon>
        <taxon>Streptosporangium</taxon>
    </lineage>
</organism>
<evidence type="ECO:0000313" key="2">
    <source>
        <dbReference type="EMBL" id="MFC3979753.1"/>
    </source>
</evidence>
<dbReference type="Proteomes" id="UP001595698">
    <property type="component" value="Unassembled WGS sequence"/>
</dbReference>
<name>A0ABV8ETP3_9ACTN</name>
<evidence type="ECO:0000259" key="1">
    <source>
        <dbReference type="PROSITE" id="PS50943"/>
    </source>
</evidence>
<dbReference type="InterPro" id="IPR010982">
    <property type="entry name" value="Lambda_DNA-bd_dom_sf"/>
</dbReference>
<dbReference type="InterPro" id="IPR043917">
    <property type="entry name" value="DUF5753"/>
</dbReference>
<feature type="domain" description="HTH cro/C1-type" evidence="1">
    <location>
        <begin position="16"/>
        <end position="72"/>
    </location>
</feature>
<dbReference type="Gene3D" id="1.10.260.40">
    <property type="entry name" value="lambda repressor-like DNA-binding domains"/>
    <property type="match status" value="1"/>
</dbReference>
<dbReference type="InterPro" id="IPR001387">
    <property type="entry name" value="Cro/C1-type_HTH"/>
</dbReference>
<keyword evidence="3" id="KW-1185">Reference proteome</keyword>
<protein>
    <submittedName>
        <fullName evidence="2">Helix-turn-helix domain-containing protein</fullName>
    </submittedName>
</protein>
<gene>
    <name evidence="2" type="ORF">ACFOYY_06465</name>
</gene>
<accession>A0ABV8ETP3</accession>
<dbReference type="PROSITE" id="PS50943">
    <property type="entry name" value="HTH_CROC1"/>
    <property type="match status" value="1"/>
</dbReference>
<dbReference type="Pfam" id="PF13560">
    <property type="entry name" value="HTH_31"/>
    <property type="match status" value="1"/>
</dbReference>
<dbReference type="RefSeq" id="WP_386188596.1">
    <property type="nucleotide sequence ID" value="NZ_JBHSBC010000004.1"/>
</dbReference>
<proteinExistence type="predicted"/>
<dbReference type="CDD" id="cd00093">
    <property type="entry name" value="HTH_XRE"/>
    <property type="match status" value="1"/>
</dbReference>
<dbReference type="Pfam" id="PF19054">
    <property type="entry name" value="DUF5753"/>
    <property type="match status" value="1"/>
</dbReference>